<dbReference type="InterPro" id="IPR036875">
    <property type="entry name" value="Znf_CCHC_sf"/>
</dbReference>
<protein>
    <recommendedName>
        <fullName evidence="1">Gypsy retrotransposon integrase-like protein 1</fullName>
    </recommendedName>
</protein>
<dbReference type="InterPro" id="IPR001878">
    <property type="entry name" value="Znf_CCHC"/>
</dbReference>
<evidence type="ECO:0000256" key="1">
    <source>
        <dbReference type="ARBA" id="ARBA00039658"/>
    </source>
</evidence>
<dbReference type="PROSITE" id="PS50158">
    <property type="entry name" value="ZF_CCHC"/>
    <property type="match status" value="1"/>
</dbReference>
<name>A0ABD1K1D3_9TELE</name>
<dbReference type="PANTHER" id="PTHR37984:SF15">
    <property type="entry name" value="INTEGRASE CATALYTIC DOMAIN-CONTAINING PROTEIN"/>
    <property type="match status" value="1"/>
</dbReference>
<dbReference type="SMART" id="SM00343">
    <property type="entry name" value="ZnF_C2HC"/>
    <property type="match status" value="1"/>
</dbReference>
<feature type="domain" description="CCHC-type" evidence="3">
    <location>
        <begin position="25"/>
        <end position="39"/>
    </location>
</feature>
<gene>
    <name evidence="4" type="ORF">ACEWY4_010261</name>
</gene>
<reference evidence="4 5" key="1">
    <citation type="submission" date="2024-09" db="EMBL/GenBank/DDBJ databases">
        <title>A chromosome-level genome assembly of Gray's grenadier anchovy, Coilia grayii.</title>
        <authorList>
            <person name="Fu Z."/>
        </authorList>
    </citation>
    <scope>NUCLEOTIDE SEQUENCE [LARGE SCALE GENOMIC DNA]</scope>
    <source>
        <strain evidence="4">G4</strain>
        <tissue evidence="4">Muscle</tissue>
    </source>
</reference>
<dbReference type="InterPro" id="IPR012337">
    <property type="entry name" value="RNaseH-like_sf"/>
</dbReference>
<dbReference type="Gene3D" id="3.30.420.10">
    <property type="entry name" value="Ribonuclease H-like superfamily/Ribonuclease H"/>
    <property type="match status" value="1"/>
</dbReference>
<dbReference type="CDD" id="cd00303">
    <property type="entry name" value="retropepsin_like"/>
    <property type="match status" value="1"/>
</dbReference>
<dbReference type="EMBL" id="JBHFQA010000009">
    <property type="protein sequence ID" value="KAL2092949.1"/>
    <property type="molecule type" value="Genomic_DNA"/>
</dbReference>
<dbReference type="InterPro" id="IPR036397">
    <property type="entry name" value="RNaseH_sf"/>
</dbReference>
<keyword evidence="2" id="KW-0863">Zinc-finger</keyword>
<evidence type="ECO:0000313" key="4">
    <source>
        <dbReference type="EMBL" id="KAL2092949.1"/>
    </source>
</evidence>
<dbReference type="GO" id="GO:0008270">
    <property type="term" value="F:zinc ion binding"/>
    <property type="evidence" value="ECO:0007669"/>
    <property type="project" value="UniProtKB-KW"/>
</dbReference>
<evidence type="ECO:0000313" key="5">
    <source>
        <dbReference type="Proteomes" id="UP001591681"/>
    </source>
</evidence>
<dbReference type="SUPFAM" id="SSF53098">
    <property type="entry name" value="Ribonuclease H-like"/>
    <property type="match status" value="1"/>
</dbReference>
<dbReference type="AlphaFoldDB" id="A0ABD1K1D3"/>
<dbReference type="InterPro" id="IPR021109">
    <property type="entry name" value="Peptidase_aspartic_dom_sf"/>
</dbReference>
<dbReference type="Pfam" id="PF00098">
    <property type="entry name" value="zf-CCHC"/>
    <property type="match status" value="1"/>
</dbReference>
<dbReference type="Pfam" id="PF13650">
    <property type="entry name" value="Asp_protease_2"/>
    <property type="match status" value="1"/>
</dbReference>
<dbReference type="SUPFAM" id="SSF57756">
    <property type="entry name" value="Retrovirus zinc finger-like domains"/>
    <property type="match status" value="1"/>
</dbReference>
<keyword evidence="5" id="KW-1185">Reference proteome</keyword>
<evidence type="ECO:0000259" key="3">
    <source>
        <dbReference type="PROSITE" id="PS50158"/>
    </source>
</evidence>
<dbReference type="Pfam" id="PF17921">
    <property type="entry name" value="Integrase_H2C2"/>
    <property type="match status" value="1"/>
</dbReference>
<dbReference type="SUPFAM" id="SSF50630">
    <property type="entry name" value="Acid proteases"/>
    <property type="match status" value="1"/>
</dbReference>
<keyword evidence="2" id="KW-0479">Metal-binding</keyword>
<dbReference type="Proteomes" id="UP001591681">
    <property type="component" value="Unassembled WGS sequence"/>
</dbReference>
<dbReference type="FunFam" id="1.10.340.70:FF:000001">
    <property type="entry name" value="Retrovirus-related Pol polyprotein from transposon gypsy-like Protein"/>
    <property type="match status" value="1"/>
</dbReference>
<dbReference type="InterPro" id="IPR050951">
    <property type="entry name" value="Retrovirus_Pol_polyprotein"/>
</dbReference>
<organism evidence="4 5">
    <name type="scientific">Coilia grayii</name>
    <name type="common">Gray's grenadier anchovy</name>
    <dbReference type="NCBI Taxonomy" id="363190"/>
    <lineage>
        <taxon>Eukaryota</taxon>
        <taxon>Metazoa</taxon>
        <taxon>Chordata</taxon>
        <taxon>Craniata</taxon>
        <taxon>Vertebrata</taxon>
        <taxon>Euteleostomi</taxon>
        <taxon>Actinopterygii</taxon>
        <taxon>Neopterygii</taxon>
        <taxon>Teleostei</taxon>
        <taxon>Clupei</taxon>
        <taxon>Clupeiformes</taxon>
        <taxon>Clupeoidei</taxon>
        <taxon>Engraulidae</taxon>
        <taxon>Coilinae</taxon>
        <taxon>Coilia</taxon>
    </lineage>
</organism>
<accession>A0ABD1K1D3</accession>
<dbReference type="Gene3D" id="4.10.60.10">
    <property type="entry name" value="Zinc finger, CCHC-type"/>
    <property type="match status" value="1"/>
</dbReference>
<dbReference type="Gene3D" id="1.10.340.70">
    <property type="match status" value="1"/>
</dbReference>
<keyword evidence="2" id="KW-0862">Zinc</keyword>
<dbReference type="Gene3D" id="2.40.70.10">
    <property type="entry name" value="Acid Proteases"/>
    <property type="match status" value="1"/>
</dbReference>
<proteinExistence type="predicted"/>
<sequence length="441" mass="49633">MPVRAPVPAQPRHDPVQRPDAPIVCYHCKQEGHIKPECPHRKPKYSSHSCIPRPGEGSAGFMGRLQTLTVMVNGNRATALLDSGSTQTLVQPHLLEKRDYIQGRRLKVLCVNGDEHDYPVADVYLEVQGQIYQVTVGVVERLSHPVVIGQDIVVLPELLQNVQPVNLVMTRAQCKTQAQQKDEDDTNATDMHELAFAQADITPPARVKPRKTRRQRRQARLVGSVEENLPCVSSEDDWGEVADNFEQLQREDGTLKVAFERATHDGATAPVVTDLSGEFYVVREGLLYHQPAEGRPEQLVVPTKLRGRVLEMGHDIPWSGHLSLSKTYDRIAARFYWPGLYTDVQRFCKSCPTCQLTSNRRTSPYPLQPLPVIETPFSRIAMDLVGPLERTQTGHKYILVIGDYATRYPEASPLRRIAARPIAQALLHLFFHSSTVQFRKV</sequence>
<dbReference type="PANTHER" id="PTHR37984">
    <property type="entry name" value="PROTEIN CBG26694"/>
    <property type="match status" value="1"/>
</dbReference>
<evidence type="ECO:0000256" key="2">
    <source>
        <dbReference type="PROSITE-ProRule" id="PRU00047"/>
    </source>
</evidence>
<dbReference type="InterPro" id="IPR041588">
    <property type="entry name" value="Integrase_H2C2"/>
</dbReference>
<comment type="caution">
    <text evidence="4">The sequence shown here is derived from an EMBL/GenBank/DDBJ whole genome shotgun (WGS) entry which is preliminary data.</text>
</comment>